<dbReference type="CDD" id="cd02947">
    <property type="entry name" value="TRX_family"/>
    <property type="match status" value="1"/>
</dbReference>
<evidence type="ECO:0000256" key="1">
    <source>
        <dbReference type="ARBA" id="ARBA00023157"/>
    </source>
</evidence>
<dbReference type="Pfam" id="PF00085">
    <property type="entry name" value="Thioredoxin"/>
    <property type="match status" value="1"/>
</dbReference>
<dbReference type="InterPro" id="IPR036249">
    <property type="entry name" value="Thioredoxin-like_sf"/>
</dbReference>
<dbReference type="AlphaFoldDB" id="A0A8D2D6X3"/>
<keyword evidence="2" id="KW-0676">Redox-active center</keyword>
<sequence length="96" mass="11397">MVQHIKDMDEFKAFLKDAGHRLVVIEFSAKWCGPCKDMRPIFRELAETCHIKALPTFQMFKQIQKVTLFSRIKRTCCCYRRGTTVQQYLEDYGNEE</sequence>
<keyword evidence="5" id="KW-1185">Reference proteome</keyword>
<evidence type="ECO:0000313" key="5">
    <source>
        <dbReference type="Proteomes" id="UP000694564"/>
    </source>
</evidence>
<evidence type="ECO:0000256" key="2">
    <source>
        <dbReference type="ARBA" id="ARBA00023284"/>
    </source>
</evidence>
<keyword evidence="1" id="KW-1015">Disulfide bond</keyword>
<dbReference type="GeneTree" id="ENSGT00940000162445"/>
<feature type="domain" description="Thioredoxin" evidence="3">
    <location>
        <begin position="7"/>
        <end position="49"/>
    </location>
</feature>
<dbReference type="Gene3D" id="3.40.30.10">
    <property type="entry name" value="Glutaredoxin"/>
    <property type="match status" value="1"/>
</dbReference>
<dbReference type="PANTHER" id="PTHR46115">
    <property type="entry name" value="THIOREDOXIN-LIKE PROTEIN 1"/>
    <property type="match status" value="1"/>
</dbReference>
<accession>A0A8D2D6X3</accession>
<dbReference type="InterPro" id="IPR013766">
    <property type="entry name" value="Thioredoxin_domain"/>
</dbReference>
<reference evidence="4" key="2">
    <citation type="submission" date="2025-09" db="UniProtKB">
        <authorList>
            <consortium name="Ensembl"/>
        </authorList>
    </citation>
    <scope>IDENTIFICATION</scope>
</reference>
<proteinExistence type="predicted"/>
<organism evidence="4 5">
    <name type="scientific">Sciurus vulgaris</name>
    <name type="common">Eurasian red squirrel</name>
    <dbReference type="NCBI Taxonomy" id="55149"/>
    <lineage>
        <taxon>Eukaryota</taxon>
        <taxon>Metazoa</taxon>
        <taxon>Chordata</taxon>
        <taxon>Craniata</taxon>
        <taxon>Vertebrata</taxon>
        <taxon>Euteleostomi</taxon>
        <taxon>Mammalia</taxon>
        <taxon>Eutheria</taxon>
        <taxon>Euarchontoglires</taxon>
        <taxon>Glires</taxon>
        <taxon>Rodentia</taxon>
        <taxon>Sciuromorpha</taxon>
        <taxon>Sciuridae</taxon>
        <taxon>Sciurinae</taxon>
        <taxon>Sciurini</taxon>
        <taxon>Sciurus</taxon>
    </lineage>
</organism>
<protein>
    <submittedName>
        <fullName evidence="4">Thioredoxin domain containing 8</fullName>
    </submittedName>
</protein>
<dbReference type="Proteomes" id="UP000694564">
    <property type="component" value="Chromosome 15"/>
</dbReference>
<evidence type="ECO:0000259" key="3">
    <source>
        <dbReference type="Pfam" id="PF00085"/>
    </source>
</evidence>
<name>A0A8D2D6X3_SCIVU</name>
<dbReference type="Ensembl" id="ENSSVLT00005022267.1">
    <property type="protein sequence ID" value="ENSSVLP00005019971.1"/>
    <property type="gene ID" value="ENSSVLG00005015870.1"/>
</dbReference>
<dbReference type="SUPFAM" id="SSF52833">
    <property type="entry name" value="Thioredoxin-like"/>
    <property type="match status" value="1"/>
</dbReference>
<gene>
    <name evidence="4" type="primary">TXNDC8</name>
</gene>
<evidence type="ECO:0000313" key="4">
    <source>
        <dbReference type="Ensembl" id="ENSSVLP00005019971.1"/>
    </source>
</evidence>
<dbReference type="InterPro" id="IPR017937">
    <property type="entry name" value="Thioredoxin_CS"/>
</dbReference>
<reference evidence="4" key="1">
    <citation type="submission" date="2025-08" db="UniProtKB">
        <authorList>
            <consortium name="Ensembl"/>
        </authorList>
    </citation>
    <scope>IDENTIFICATION</scope>
</reference>
<dbReference type="PROSITE" id="PS00194">
    <property type="entry name" value="THIOREDOXIN_1"/>
    <property type="match status" value="1"/>
</dbReference>